<dbReference type="InterPro" id="IPR045053">
    <property type="entry name" value="MAN-like"/>
</dbReference>
<evidence type="ECO:0000256" key="5">
    <source>
        <dbReference type="RuleBase" id="RU361153"/>
    </source>
</evidence>
<dbReference type="GO" id="GO:0004553">
    <property type="term" value="F:hydrolase activity, hydrolyzing O-glycosyl compounds"/>
    <property type="evidence" value="ECO:0007669"/>
    <property type="project" value="InterPro"/>
</dbReference>
<keyword evidence="4 5" id="KW-0326">Glycosidase</keyword>
<dbReference type="OrthoDB" id="9801493at2"/>
<dbReference type="InterPro" id="IPR017853">
    <property type="entry name" value="GH"/>
</dbReference>
<dbReference type="Proteomes" id="UP000197025">
    <property type="component" value="Unassembled WGS sequence"/>
</dbReference>
<evidence type="ECO:0000256" key="1">
    <source>
        <dbReference type="ARBA" id="ARBA00001678"/>
    </source>
</evidence>
<gene>
    <name evidence="7" type="ORF">SAMN02746019_00001710</name>
</gene>
<dbReference type="RefSeq" id="WP_088571560.1">
    <property type="nucleotide sequence ID" value="NZ_FYEK01000035.1"/>
</dbReference>
<dbReference type="EC" id="3.2.1.78" evidence="2"/>
<evidence type="ECO:0000259" key="6">
    <source>
        <dbReference type="Pfam" id="PF00150"/>
    </source>
</evidence>
<keyword evidence="8" id="KW-1185">Reference proteome</keyword>
<proteinExistence type="inferred from homology"/>
<comment type="similarity">
    <text evidence="5">Belongs to the glycosyl hydrolase 5 (cellulase A) family.</text>
</comment>
<dbReference type="AlphaFoldDB" id="A0A212R6K8"/>
<evidence type="ECO:0000313" key="7">
    <source>
        <dbReference type="EMBL" id="SNB67794.1"/>
    </source>
</evidence>
<organism evidence="7 8">
    <name type="scientific">Thermoflexus hugenholtzii JAD2</name>
    <dbReference type="NCBI Taxonomy" id="877466"/>
    <lineage>
        <taxon>Bacteria</taxon>
        <taxon>Bacillati</taxon>
        <taxon>Chloroflexota</taxon>
        <taxon>Thermoflexia</taxon>
        <taxon>Thermoflexales</taxon>
        <taxon>Thermoflexaceae</taxon>
        <taxon>Thermoflexus</taxon>
    </lineage>
</organism>
<comment type="catalytic activity">
    <reaction evidence="1">
        <text>Random hydrolysis of (1-&gt;4)-beta-D-mannosidic linkages in mannans, galactomannans and glucomannans.</text>
        <dbReference type="EC" id="3.2.1.78"/>
    </reaction>
</comment>
<dbReference type="Pfam" id="PF00150">
    <property type="entry name" value="Cellulase"/>
    <property type="match status" value="1"/>
</dbReference>
<dbReference type="GO" id="GO:0000272">
    <property type="term" value="P:polysaccharide catabolic process"/>
    <property type="evidence" value="ECO:0007669"/>
    <property type="project" value="InterPro"/>
</dbReference>
<evidence type="ECO:0000256" key="3">
    <source>
        <dbReference type="ARBA" id="ARBA00022801"/>
    </source>
</evidence>
<dbReference type="InParanoid" id="A0A212R6K8"/>
<dbReference type="PANTHER" id="PTHR31451">
    <property type="match status" value="1"/>
</dbReference>
<evidence type="ECO:0000256" key="4">
    <source>
        <dbReference type="ARBA" id="ARBA00023295"/>
    </source>
</evidence>
<reference evidence="8" key="1">
    <citation type="submission" date="2017-06" db="EMBL/GenBank/DDBJ databases">
        <authorList>
            <person name="Varghese N."/>
            <person name="Submissions S."/>
        </authorList>
    </citation>
    <scope>NUCLEOTIDE SEQUENCE [LARGE SCALE GENOMIC DNA]</scope>
    <source>
        <strain evidence="8">JAD2</strain>
    </source>
</reference>
<evidence type="ECO:0000256" key="2">
    <source>
        <dbReference type="ARBA" id="ARBA00012706"/>
    </source>
</evidence>
<sequence>MSGWGDHFLVGVNYWPRTKAMFWWKEFDLEEVRSDMAEIAALNLEGVRIFLLWEDFMPTPERVDPRMLERLRQVLDLAAANGLRVIVTLFTGHMSGVNWLPPWLLDGERESDPRFRLIAGGRVVKSRIRDLYEDPFALAAQVRMLEAAAEAVGDHPALLAWDLGNEPDLVLQPRTPEAAARWLDTLTRALRAIDPAHPITIGFHSPVLEEDLGFRVRALAPMLDFLCMHGYPVYAAWARHPLDEQVLPFLARLTADLGGKPVLLEEFGLPTAPPGQPTQWIPIQLEDRSFEVTLISEHEAADFYERALEALVQEGALGAFIWCYTDYHPDLWTRPPCDRLIHERHFGLLRPDGSRKPAADVIARFAARRRPLAAPPSPLPVPADYEDRPGQALRSLYALFLQARGRSGS</sequence>
<accession>A0A212R6K8</accession>
<feature type="domain" description="Glycoside hydrolase family 5" evidence="6">
    <location>
        <begin position="22"/>
        <end position="270"/>
    </location>
</feature>
<protein>
    <recommendedName>
        <fullName evidence="2">mannan endo-1,4-beta-mannosidase</fullName>
        <ecNumber evidence="2">3.2.1.78</ecNumber>
    </recommendedName>
</protein>
<name>A0A212R6K8_9CHLR</name>
<evidence type="ECO:0000313" key="8">
    <source>
        <dbReference type="Proteomes" id="UP000197025"/>
    </source>
</evidence>
<dbReference type="EMBL" id="FYEK01000035">
    <property type="protein sequence ID" value="SNB67794.1"/>
    <property type="molecule type" value="Genomic_DNA"/>
</dbReference>
<dbReference type="InterPro" id="IPR001547">
    <property type="entry name" value="Glyco_hydro_5"/>
</dbReference>
<dbReference type="Gene3D" id="3.20.20.80">
    <property type="entry name" value="Glycosidases"/>
    <property type="match status" value="1"/>
</dbReference>
<dbReference type="SUPFAM" id="SSF51445">
    <property type="entry name" value="(Trans)glycosidases"/>
    <property type="match status" value="1"/>
</dbReference>
<keyword evidence="3 5" id="KW-0378">Hydrolase</keyword>